<evidence type="ECO:0000313" key="3">
    <source>
        <dbReference type="Proteomes" id="UP000815325"/>
    </source>
</evidence>
<feature type="compositionally biased region" description="Low complexity" evidence="1">
    <location>
        <begin position="54"/>
        <end position="67"/>
    </location>
</feature>
<protein>
    <submittedName>
        <fullName evidence="2">Uncharacterized protein</fullName>
    </submittedName>
</protein>
<feature type="region of interest" description="Disordered" evidence="1">
    <location>
        <begin position="47"/>
        <end position="119"/>
    </location>
</feature>
<feature type="compositionally biased region" description="Pro residues" evidence="1">
    <location>
        <begin position="82"/>
        <end position="92"/>
    </location>
</feature>
<keyword evidence="3" id="KW-1185">Reference proteome</keyword>
<accession>A0ABQ7GVR3</accession>
<evidence type="ECO:0000256" key="1">
    <source>
        <dbReference type="SAM" id="MobiDB-lite"/>
    </source>
</evidence>
<organism evidence="2 3">
    <name type="scientific">Dunaliella salina</name>
    <name type="common">Green alga</name>
    <name type="synonym">Protococcus salinus</name>
    <dbReference type="NCBI Taxonomy" id="3046"/>
    <lineage>
        <taxon>Eukaryota</taxon>
        <taxon>Viridiplantae</taxon>
        <taxon>Chlorophyta</taxon>
        <taxon>core chlorophytes</taxon>
        <taxon>Chlorophyceae</taxon>
        <taxon>CS clade</taxon>
        <taxon>Chlamydomonadales</taxon>
        <taxon>Dunaliellaceae</taxon>
        <taxon>Dunaliella</taxon>
    </lineage>
</organism>
<proteinExistence type="predicted"/>
<reference evidence="2" key="1">
    <citation type="submission" date="2017-08" db="EMBL/GenBank/DDBJ databases">
        <authorList>
            <person name="Polle J.E."/>
            <person name="Barry K."/>
            <person name="Cushman J."/>
            <person name="Schmutz J."/>
            <person name="Tran D."/>
            <person name="Hathwaick L.T."/>
            <person name="Yim W.C."/>
            <person name="Jenkins J."/>
            <person name="Mckie-Krisberg Z.M."/>
            <person name="Prochnik S."/>
            <person name="Lindquist E."/>
            <person name="Dockter R.B."/>
            <person name="Adam C."/>
            <person name="Molina H."/>
            <person name="Bunkerborg J."/>
            <person name="Jin E."/>
            <person name="Buchheim M."/>
            <person name="Magnuson J."/>
        </authorList>
    </citation>
    <scope>NUCLEOTIDE SEQUENCE</scope>
    <source>
        <strain evidence="2">CCAP 19/18</strain>
    </source>
</reference>
<dbReference type="EMBL" id="MU069568">
    <property type="protein sequence ID" value="KAF5838703.1"/>
    <property type="molecule type" value="Genomic_DNA"/>
</dbReference>
<name>A0ABQ7GVR3_DUNSA</name>
<feature type="compositionally biased region" description="Low complexity" evidence="1">
    <location>
        <begin position="180"/>
        <end position="203"/>
    </location>
</feature>
<dbReference type="Proteomes" id="UP000815325">
    <property type="component" value="Unassembled WGS sequence"/>
</dbReference>
<feature type="non-terminal residue" evidence="2">
    <location>
        <position position="288"/>
    </location>
</feature>
<comment type="caution">
    <text evidence="2">The sequence shown here is derived from an EMBL/GenBank/DDBJ whole genome shotgun (WGS) entry which is preliminary data.</text>
</comment>
<feature type="compositionally biased region" description="Low complexity" evidence="1">
    <location>
        <begin position="93"/>
        <end position="102"/>
    </location>
</feature>
<evidence type="ECO:0000313" key="2">
    <source>
        <dbReference type="EMBL" id="KAF5838703.1"/>
    </source>
</evidence>
<gene>
    <name evidence="2" type="ORF">DUNSADRAFT_2328</name>
</gene>
<feature type="region of interest" description="Disordered" evidence="1">
    <location>
        <begin position="148"/>
        <end position="209"/>
    </location>
</feature>
<sequence length="288" mass="29974">MQPSKLELSSLDAHSLFDGLRPSALPQHNSKREDLLLPPALPLIFNNNLPLGQSIPPSSSIASAAGPAPTPVGASPLHHRTPPPSGLPPKAPSPGNHLQHNQQSHHHPDHQYQQQQQGLEASIAAAAAALQNAHPFLQAFNPGSFPGAPACPGFPSSNSQEHQTLQEDSKQHLQLPPFNPSLFAPQPQQQQQQQQPSNPSVHSVPPPLPFLGMHIPPVTLAPPASLPQSLPSSSFAVPAVGPQVGSLPAVTGGSHFPASWSGPGGMGMLPGLPSNFNMPPLGSSPNSS</sequence>